<evidence type="ECO:0000313" key="3">
    <source>
        <dbReference type="EMBL" id="CAF1045988.1"/>
    </source>
</evidence>
<evidence type="ECO:0000313" key="5">
    <source>
        <dbReference type="EMBL" id="CAF3598442.1"/>
    </source>
</evidence>
<dbReference type="Proteomes" id="UP000663823">
    <property type="component" value="Unassembled WGS sequence"/>
</dbReference>
<feature type="region of interest" description="Disordered" evidence="1">
    <location>
        <begin position="578"/>
        <end position="602"/>
    </location>
</feature>
<dbReference type="OrthoDB" id="10006303at2759"/>
<evidence type="ECO:0000313" key="4">
    <source>
        <dbReference type="EMBL" id="CAF1330140.1"/>
    </source>
</evidence>
<comment type="caution">
    <text evidence="3">The sequence shown here is derived from an EMBL/GenBank/DDBJ whole genome shotgun (WGS) entry which is preliminary data.</text>
</comment>
<accession>A0A814K042</accession>
<dbReference type="Proteomes" id="UP000663854">
    <property type="component" value="Unassembled WGS sequence"/>
</dbReference>
<evidence type="ECO:0000256" key="1">
    <source>
        <dbReference type="SAM" id="MobiDB-lite"/>
    </source>
</evidence>
<protein>
    <submittedName>
        <fullName evidence="3">Uncharacterized protein</fullName>
    </submittedName>
</protein>
<dbReference type="Proteomes" id="UP000663870">
    <property type="component" value="Unassembled WGS sequence"/>
</dbReference>
<dbReference type="Proteomes" id="UP000663882">
    <property type="component" value="Unassembled WGS sequence"/>
</dbReference>
<evidence type="ECO:0000313" key="6">
    <source>
        <dbReference type="Proteomes" id="UP000663870"/>
    </source>
</evidence>
<dbReference type="EMBL" id="CAJNOH010000029">
    <property type="protein sequence ID" value="CAF0780787.1"/>
    <property type="molecule type" value="Genomic_DNA"/>
</dbReference>
<organism evidence="3 7">
    <name type="scientific">Rotaria sordida</name>
    <dbReference type="NCBI Taxonomy" id="392033"/>
    <lineage>
        <taxon>Eukaryota</taxon>
        <taxon>Metazoa</taxon>
        <taxon>Spiralia</taxon>
        <taxon>Gnathifera</taxon>
        <taxon>Rotifera</taxon>
        <taxon>Eurotatoria</taxon>
        <taxon>Bdelloidea</taxon>
        <taxon>Philodinida</taxon>
        <taxon>Philodinidae</taxon>
        <taxon>Rotaria</taxon>
    </lineage>
</organism>
<evidence type="ECO:0000313" key="2">
    <source>
        <dbReference type="EMBL" id="CAF0780787.1"/>
    </source>
</evidence>
<dbReference type="AlphaFoldDB" id="A0A814K042"/>
<proteinExistence type="predicted"/>
<keyword evidence="6" id="KW-1185">Reference proteome</keyword>
<dbReference type="EMBL" id="CAJNOL010001290">
    <property type="protein sequence ID" value="CAF1330140.1"/>
    <property type="molecule type" value="Genomic_DNA"/>
</dbReference>
<evidence type="ECO:0000313" key="7">
    <source>
        <dbReference type="Proteomes" id="UP000663882"/>
    </source>
</evidence>
<gene>
    <name evidence="4" type="ORF">JXQ802_LOCUS31014</name>
    <name evidence="5" type="ORF">OTI717_LOCUS6675</name>
    <name evidence="2" type="ORF">PYM288_LOCUS3605</name>
    <name evidence="3" type="ORF">RFH988_LOCUS16471</name>
</gene>
<dbReference type="EMBL" id="CAJNOO010000845">
    <property type="protein sequence ID" value="CAF1045988.1"/>
    <property type="molecule type" value="Genomic_DNA"/>
</dbReference>
<name>A0A814K042_9BILA</name>
<sequence>MDDEIAHTTEQWFHSTFLVLNESYQIDLRRILSPNTFELIHILSDFYMYDYVSLFVHLLGLTSHYLTSTSFVYADNQLRHKLNLHLLLVARTGYERSSLVEHIKQAMNNVQCIRQTGKQFDNRNAFISNIFCRSDDLTQTPIGFCLSDKFDEHKTNVHIQRQQPSSIMGTSNGYYIQQLLNTKFNNKKITLNNSTDWLMIFIASKAHLFCRRLKVFDPNRYPSLEQWIIVINCLCSNVIDFHFDEPQANQAMCDYLDGLSLKATSFEDSHPWMASRYLSAQEHVIRISASLRIIEMAIETLIAYKRTFHTFGQADKIFFDNCIRIIEQTRGTTVTKRIYINLTIVQSAIYFVNTSIKQFEIMFEPTLSTGTSNHDFSSSLNQSSTCDYPWLIQSSSTYPPQSMSPSSPSKRLKTMIDSSYLKSLELAHELLLFPFVAFTRTSVYSNSKLKRNAAYLDCVIEELKKYQLIIIVRQGVQMVDGTRRRVDLIVKCAPILKDNEINNNEIRDKDLIERLNRFGVDYDRYIQTLGTLDIGEKYRLSEQCFDLLNSSDYKRYLTIDLDRIAPLNRVQQQQEETNDLWISSSSSSSSSNIKLESTDFHV</sequence>
<dbReference type="EMBL" id="CAJOAX010000478">
    <property type="protein sequence ID" value="CAF3598442.1"/>
    <property type="molecule type" value="Genomic_DNA"/>
</dbReference>
<reference evidence="3" key="1">
    <citation type="submission" date="2021-02" db="EMBL/GenBank/DDBJ databases">
        <authorList>
            <person name="Nowell W R."/>
        </authorList>
    </citation>
    <scope>NUCLEOTIDE SEQUENCE</scope>
</reference>